<name>A0A151U1T9_CAJCA</name>
<dbReference type="PANTHER" id="PTHR47481:SF14">
    <property type="entry name" value="RETROTRANSPOSON COPIA-LIKE N-TERMINAL DOMAIN-CONTAINING PROTEIN"/>
    <property type="match status" value="1"/>
</dbReference>
<evidence type="ECO:0000313" key="3">
    <source>
        <dbReference type="Proteomes" id="UP000075243"/>
    </source>
</evidence>
<dbReference type="Pfam" id="PF14223">
    <property type="entry name" value="Retrotran_gag_2"/>
    <property type="match status" value="1"/>
</dbReference>
<protein>
    <submittedName>
        <fullName evidence="2">Retrovirus-related Pol polyprotein from transposon TNT 1-94</fullName>
    </submittedName>
</protein>
<feature type="compositionally biased region" description="Basic and acidic residues" evidence="1">
    <location>
        <begin position="201"/>
        <end position="219"/>
    </location>
</feature>
<keyword evidence="3" id="KW-1185">Reference proteome</keyword>
<evidence type="ECO:0000313" key="2">
    <source>
        <dbReference type="EMBL" id="KYP73286.1"/>
    </source>
</evidence>
<evidence type="ECO:0000256" key="1">
    <source>
        <dbReference type="SAM" id="MobiDB-lite"/>
    </source>
</evidence>
<dbReference type="OMA" id="CHYCHKF"/>
<gene>
    <name evidence="2" type="ORF">KK1_005904</name>
</gene>
<reference evidence="2 3" key="1">
    <citation type="journal article" date="2012" name="Nat. Biotechnol.">
        <title>Draft genome sequence of pigeonpea (Cajanus cajan), an orphan legume crop of resource-poor farmers.</title>
        <authorList>
            <person name="Varshney R.K."/>
            <person name="Chen W."/>
            <person name="Li Y."/>
            <person name="Bharti A.K."/>
            <person name="Saxena R.K."/>
            <person name="Schlueter J.A."/>
            <person name="Donoghue M.T."/>
            <person name="Azam S."/>
            <person name="Fan G."/>
            <person name="Whaley A.M."/>
            <person name="Farmer A.D."/>
            <person name="Sheridan J."/>
            <person name="Iwata A."/>
            <person name="Tuteja R."/>
            <person name="Penmetsa R.V."/>
            <person name="Wu W."/>
            <person name="Upadhyaya H.D."/>
            <person name="Yang S.P."/>
            <person name="Shah T."/>
            <person name="Saxena K.B."/>
            <person name="Michael T."/>
            <person name="McCombie W.R."/>
            <person name="Yang B."/>
            <person name="Zhang G."/>
            <person name="Yang H."/>
            <person name="Wang J."/>
            <person name="Spillane C."/>
            <person name="Cook D.R."/>
            <person name="May G.D."/>
            <person name="Xu X."/>
            <person name="Jackson S.A."/>
        </authorList>
    </citation>
    <scope>NUCLEOTIDE SEQUENCE [LARGE SCALE GENOMIC DNA]</scope>
    <source>
        <strain evidence="3">cv. Asha</strain>
    </source>
</reference>
<dbReference type="AlphaFoldDB" id="A0A151U1T9"/>
<sequence>MMEENTKMIVLNGTNYHLWKGKMKDLLFVKKMYFPVFTSQKPDSMSEEDWNFEHQQMCGFIRKIIEDNVYNHIANETHVRTLWEKIKSLYPSKSGNNKLYLLNYLMNLRYRESSSISDHLNEFQGLLDQLFGMGIKFDDEVLGLWLLNTLPESWETFRVSITNSAPNGVISLQAAKSGALNEEMRRKAQGSSSQSEVFVTENRERSQKKEPKGGREKSRSKSKSRYKNVECHYCHKFF</sequence>
<feature type="region of interest" description="Disordered" evidence="1">
    <location>
        <begin position="184"/>
        <end position="226"/>
    </location>
</feature>
<dbReference type="EMBL" id="CM003604">
    <property type="protein sequence ID" value="KYP73286.1"/>
    <property type="molecule type" value="Genomic_DNA"/>
</dbReference>
<dbReference type="PANTHER" id="PTHR47481">
    <property type="match status" value="1"/>
</dbReference>
<dbReference type="Gramene" id="C.cajan_05761.t">
    <property type="protein sequence ID" value="C.cajan_05761.t.cds1"/>
    <property type="gene ID" value="C.cajan_05761"/>
</dbReference>
<dbReference type="Proteomes" id="UP000075243">
    <property type="component" value="Chromosome 2"/>
</dbReference>
<proteinExistence type="predicted"/>
<accession>A0A151U1T9</accession>
<organism evidence="2 3">
    <name type="scientific">Cajanus cajan</name>
    <name type="common">Pigeon pea</name>
    <name type="synonym">Cajanus indicus</name>
    <dbReference type="NCBI Taxonomy" id="3821"/>
    <lineage>
        <taxon>Eukaryota</taxon>
        <taxon>Viridiplantae</taxon>
        <taxon>Streptophyta</taxon>
        <taxon>Embryophyta</taxon>
        <taxon>Tracheophyta</taxon>
        <taxon>Spermatophyta</taxon>
        <taxon>Magnoliopsida</taxon>
        <taxon>eudicotyledons</taxon>
        <taxon>Gunneridae</taxon>
        <taxon>Pentapetalae</taxon>
        <taxon>rosids</taxon>
        <taxon>fabids</taxon>
        <taxon>Fabales</taxon>
        <taxon>Fabaceae</taxon>
        <taxon>Papilionoideae</taxon>
        <taxon>50 kb inversion clade</taxon>
        <taxon>NPAAA clade</taxon>
        <taxon>indigoferoid/millettioid clade</taxon>
        <taxon>Phaseoleae</taxon>
        <taxon>Cajanus</taxon>
    </lineage>
</organism>